<proteinExistence type="inferred from homology"/>
<keyword evidence="13 16" id="KW-0496">Mitochondrion</keyword>
<dbReference type="AlphaFoldDB" id="D3DKM5"/>
<feature type="transmembrane region" description="Helical" evidence="16">
    <location>
        <begin position="189"/>
        <end position="208"/>
    </location>
</feature>
<keyword evidence="10 16" id="KW-1133">Transmembrane helix</keyword>
<dbReference type="EC" id="7.1.1.2" evidence="3 16"/>
<comment type="subcellular location">
    <subcellularLocation>
        <location evidence="1 16">Mitochondrion membrane</location>
        <topology evidence="1 16">Multi-pass membrane protein</topology>
    </subcellularLocation>
</comment>
<evidence type="ECO:0000256" key="16">
    <source>
        <dbReference type="RuleBase" id="RU003297"/>
    </source>
</evidence>
<evidence type="ECO:0000256" key="2">
    <source>
        <dbReference type="ARBA" id="ARBA00009025"/>
    </source>
</evidence>
<dbReference type="Pfam" id="PF00361">
    <property type="entry name" value="Proton_antipo_M"/>
    <property type="match status" value="1"/>
</dbReference>
<feature type="transmembrane region" description="Helical" evidence="16">
    <location>
        <begin position="309"/>
        <end position="336"/>
    </location>
</feature>
<dbReference type="PANTHER" id="PTHR43507:SF20">
    <property type="entry name" value="NADH-UBIQUINONE OXIDOREDUCTASE CHAIN 4"/>
    <property type="match status" value="1"/>
</dbReference>
<feature type="transmembrane region" description="Helical" evidence="16">
    <location>
        <begin position="286"/>
        <end position="303"/>
    </location>
</feature>
<evidence type="ECO:0000256" key="7">
    <source>
        <dbReference type="ARBA" id="ARBA00022692"/>
    </source>
</evidence>
<evidence type="ECO:0000256" key="5">
    <source>
        <dbReference type="ARBA" id="ARBA00022448"/>
    </source>
</evidence>
<feature type="transmembrane region" description="Helical" evidence="16">
    <location>
        <begin position="357"/>
        <end position="378"/>
    </location>
</feature>
<dbReference type="PRINTS" id="PR01437">
    <property type="entry name" value="NUOXDRDTASE4"/>
</dbReference>
<feature type="transmembrane region" description="Helical" evidence="16">
    <location>
        <begin position="162"/>
        <end position="183"/>
    </location>
</feature>
<reference evidence="18" key="1">
    <citation type="journal article" date="2010" name="Comp. Biochem. Physiol. Part D Genomics Proteomics">
        <title>Complete mitochondrial genome sequences of the three pelagic chaetognaths Sagitta nagae, Sagitta decipiens and Sagitta enflata.</title>
        <authorList>
            <person name="Miyamoto H."/>
            <person name="Machida R.J."/>
            <person name="Nishida S."/>
        </authorList>
    </citation>
    <scope>NUCLEOTIDE SEQUENCE</scope>
</reference>
<keyword evidence="14 16" id="KW-0472">Membrane</keyword>
<evidence type="ECO:0000256" key="3">
    <source>
        <dbReference type="ARBA" id="ARBA00012944"/>
    </source>
</evidence>
<reference evidence="18" key="2">
    <citation type="submission" date="2010-02" db="EMBL/GenBank/DDBJ databases">
        <title>CMarZ DNA Barcode.</title>
        <authorList>
            <person name="Machida R.J."/>
            <person name="Nishida S."/>
        </authorList>
    </citation>
    <scope>NUCLEOTIDE SEQUENCE</scope>
</reference>
<evidence type="ECO:0000256" key="11">
    <source>
        <dbReference type="ARBA" id="ARBA00023027"/>
    </source>
</evidence>
<feature type="transmembrane region" description="Helical" evidence="16">
    <location>
        <begin position="12"/>
        <end position="31"/>
    </location>
</feature>
<name>D3DKM5_9BILA</name>
<dbReference type="GO" id="GO:0042773">
    <property type="term" value="P:ATP synthesis coupled electron transport"/>
    <property type="evidence" value="ECO:0007669"/>
    <property type="project" value="InterPro"/>
</dbReference>
<feature type="transmembrane region" description="Helical" evidence="16">
    <location>
        <begin position="245"/>
        <end position="265"/>
    </location>
</feature>
<accession>D3DKM5</accession>
<evidence type="ECO:0000256" key="8">
    <source>
        <dbReference type="ARBA" id="ARBA00022967"/>
    </source>
</evidence>
<feature type="transmembrane region" description="Helical" evidence="16">
    <location>
        <begin position="96"/>
        <end position="121"/>
    </location>
</feature>
<feature type="transmembrane region" description="Helical" evidence="16">
    <location>
        <begin position="127"/>
        <end position="150"/>
    </location>
</feature>
<dbReference type="GO" id="GO:0015990">
    <property type="term" value="P:electron transport coupled proton transport"/>
    <property type="evidence" value="ECO:0007669"/>
    <property type="project" value="TreeGrafter"/>
</dbReference>
<dbReference type="GO" id="GO:0048039">
    <property type="term" value="F:ubiquinone binding"/>
    <property type="evidence" value="ECO:0007669"/>
    <property type="project" value="TreeGrafter"/>
</dbReference>
<feature type="transmembrane region" description="Helical" evidence="16">
    <location>
        <begin position="215"/>
        <end position="233"/>
    </location>
</feature>
<organism evidence="18">
    <name type="scientific">Decipisagitta decipiens</name>
    <dbReference type="NCBI Taxonomy" id="366427"/>
    <lineage>
        <taxon>Eukaryota</taxon>
        <taxon>Metazoa</taxon>
        <taxon>Spiralia</taxon>
        <taxon>Gnathifera</taxon>
        <taxon>Chaetognatha</taxon>
        <taxon>Sagittoidea</taxon>
        <taxon>Aphragmophora</taxon>
        <taxon>Ctenodontina</taxon>
        <taxon>Sagittidae</taxon>
        <taxon>Decipisagitta</taxon>
    </lineage>
</organism>
<feature type="domain" description="NADH:quinone oxidoreductase/Mrp antiporter transmembrane" evidence="17">
    <location>
        <begin position="59"/>
        <end position="326"/>
    </location>
</feature>
<dbReference type="EMBL" id="AP011546">
    <property type="protein sequence ID" value="BAI68174.1"/>
    <property type="molecule type" value="Genomic_DNA"/>
</dbReference>
<keyword evidence="12 16" id="KW-0830">Ubiquinone</keyword>
<dbReference type="GeneID" id="8774254"/>
<dbReference type="InterPro" id="IPR003918">
    <property type="entry name" value="NADH_UbQ_OxRdtase"/>
</dbReference>
<keyword evidence="5 16" id="KW-0813">Transport</keyword>
<evidence type="ECO:0000256" key="1">
    <source>
        <dbReference type="ARBA" id="ARBA00004225"/>
    </source>
</evidence>
<keyword evidence="7 16" id="KW-0812">Transmembrane</keyword>
<evidence type="ECO:0000256" key="12">
    <source>
        <dbReference type="ARBA" id="ARBA00023075"/>
    </source>
</evidence>
<dbReference type="GO" id="GO:0031966">
    <property type="term" value="C:mitochondrial membrane"/>
    <property type="evidence" value="ECO:0007669"/>
    <property type="project" value="UniProtKB-SubCell"/>
</dbReference>
<dbReference type="RefSeq" id="YP_003433783.1">
    <property type="nucleotide sequence ID" value="NC_013811.1"/>
</dbReference>
<evidence type="ECO:0000256" key="9">
    <source>
        <dbReference type="ARBA" id="ARBA00022982"/>
    </source>
</evidence>
<feature type="transmembrane region" description="Helical" evidence="16">
    <location>
        <begin position="64"/>
        <end position="84"/>
    </location>
</feature>
<keyword evidence="9 16" id="KW-0249">Electron transport</keyword>
<dbReference type="GO" id="GO:0008137">
    <property type="term" value="F:NADH dehydrogenase (ubiquinone) activity"/>
    <property type="evidence" value="ECO:0007669"/>
    <property type="project" value="UniProtKB-UniRule"/>
</dbReference>
<comment type="catalytic activity">
    <reaction evidence="15 16">
        <text>a ubiquinone + NADH + 5 H(+)(in) = a ubiquinol + NAD(+) + 4 H(+)(out)</text>
        <dbReference type="Rhea" id="RHEA:29091"/>
        <dbReference type="Rhea" id="RHEA-COMP:9565"/>
        <dbReference type="Rhea" id="RHEA-COMP:9566"/>
        <dbReference type="ChEBI" id="CHEBI:15378"/>
        <dbReference type="ChEBI" id="CHEBI:16389"/>
        <dbReference type="ChEBI" id="CHEBI:17976"/>
        <dbReference type="ChEBI" id="CHEBI:57540"/>
        <dbReference type="ChEBI" id="CHEBI:57945"/>
        <dbReference type="EC" id="7.1.1.2"/>
    </reaction>
</comment>
<protein>
    <recommendedName>
        <fullName evidence="4 16">NADH-ubiquinone oxidoreductase chain 4</fullName>
        <ecNumber evidence="3 16">7.1.1.2</ecNumber>
    </recommendedName>
</protein>
<sequence>MMFVLFPTIPLYLFHTNFNQMIIVILTLWVFQTMYIENEWLMHFLVFVLFLSVIFFFLSDKWMIFYVLFEFSLVPIFLIILFFGYQPEKLMAGQYLLLYTIITSLPLLLYIIKLPVFIYTLSYGNSAVLFLVMTAAFMVKTPMYLVHIWLPKAHVEAPVCGSMVLAGVLLKMGSWGLVIMAPFTLSNLFTMYISISLLGSIFCSLVCLRSWDMKSLIAYSSVVHMSLITYGVFSGYELGLKCAFLMIVAHGVVSPLLFAFAYDIYCSSHSRLVNSNKGLLKEPISVFFLFMLLAVNFGLPPSVNIWSEILAMFSLIQMSFILVPGIILSLLVGFIYNIYLYVSLTQQKETFYEIDNLYVFPHISGVLVAFMLTLALSFF</sequence>
<evidence type="ECO:0000256" key="15">
    <source>
        <dbReference type="ARBA" id="ARBA00049551"/>
    </source>
</evidence>
<evidence type="ECO:0000256" key="10">
    <source>
        <dbReference type="ARBA" id="ARBA00022989"/>
    </source>
</evidence>
<feature type="transmembrane region" description="Helical" evidence="16">
    <location>
        <begin position="40"/>
        <end position="58"/>
    </location>
</feature>
<gene>
    <name evidence="18" type="primary">ND4</name>
</gene>
<dbReference type="InterPro" id="IPR001750">
    <property type="entry name" value="ND/Mrp_TM"/>
</dbReference>
<geneLocation type="mitochondrion" evidence="18"/>
<evidence type="ECO:0000256" key="6">
    <source>
        <dbReference type="ARBA" id="ARBA00022660"/>
    </source>
</evidence>
<keyword evidence="6 16" id="KW-0679">Respiratory chain</keyword>
<keyword evidence="11 16" id="KW-0520">NAD</keyword>
<evidence type="ECO:0000313" key="18">
    <source>
        <dbReference type="EMBL" id="BAI68174.1"/>
    </source>
</evidence>
<evidence type="ECO:0000256" key="13">
    <source>
        <dbReference type="ARBA" id="ARBA00023128"/>
    </source>
</evidence>
<comment type="similarity">
    <text evidence="2 16">Belongs to the complex I subunit 4 family.</text>
</comment>
<dbReference type="GO" id="GO:0003954">
    <property type="term" value="F:NADH dehydrogenase activity"/>
    <property type="evidence" value="ECO:0007669"/>
    <property type="project" value="TreeGrafter"/>
</dbReference>
<dbReference type="CTD" id="4538"/>
<keyword evidence="8" id="KW-1278">Translocase</keyword>
<comment type="function">
    <text evidence="16">Core subunit of the mitochondrial membrane respiratory chain NADH dehydrogenase (Complex I) which catalyzes electron transfer from NADH through the respiratory chain, using ubiquinone as an electron acceptor. Essential for the catalytic activity and assembly of complex I.</text>
</comment>
<evidence type="ECO:0000256" key="4">
    <source>
        <dbReference type="ARBA" id="ARBA00021006"/>
    </source>
</evidence>
<evidence type="ECO:0000259" key="17">
    <source>
        <dbReference type="Pfam" id="PF00361"/>
    </source>
</evidence>
<dbReference type="PANTHER" id="PTHR43507">
    <property type="entry name" value="NADH-UBIQUINONE OXIDOREDUCTASE CHAIN 4"/>
    <property type="match status" value="1"/>
</dbReference>
<evidence type="ECO:0000256" key="14">
    <source>
        <dbReference type="ARBA" id="ARBA00023136"/>
    </source>
</evidence>